<gene>
    <name evidence="1" type="ORF">QFZ22_001271</name>
</gene>
<protein>
    <submittedName>
        <fullName evidence="1">Uncharacterized protein</fullName>
    </submittedName>
</protein>
<dbReference type="EMBL" id="JAUSZV010000005">
    <property type="protein sequence ID" value="MDQ0905286.1"/>
    <property type="molecule type" value="Genomic_DNA"/>
</dbReference>
<evidence type="ECO:0000313" key="1">
    <source>
        <dbReference type="EMBL" id="MDQ0905286.1"/>
    </source>
</evidence>
<dbReference type="AlphaFoldDB" id="A0AAW8F597"/>
<dbReference type="Proteomes" id="UP001234216">
    <property type="component" value="Unassembled WGS sequence"/>
</dbReference>
<evidence type="ECO:0000313" key="2">
    <source>
        <dbReference type="Proteomes" id="UP001234216"/>
    </source>
</evidence>
<organism evidence="1 2">
    <name type="scientific">Streptomyces canus</name>
    <dbReference type="NCBI Taxonomy" id="58343"/>
    <lineage>
        <taxon>Bacteria</taxon>
        <taxon>Bacillati</taxon>
        <taxon>Actinomycetota</taxon>
        <taxon>Actinomycetes</taxon>
        <taxon>Kitasatosporales</taxon>
        <taxon>Streptomycetaceae</taxon>
        <taxon>Streptomyces</taxon>
        <taxon>Streptomyces aurantiacus group</taxon>
    </lineage>
</organism>
<comment type="caution">
    <text evidence="1">The sequence shown here is derived from an EMBL/GenBank/DDBJ whole genome shotgun (WGS) entry which is preliminary data.</text>
</comment>
<name>A0AAW8F597_9ACTN</name>
<reference evidence="1" key="1">
    <citation type="submission" date="2023-07" db="EMBL/GenBank/DDBJ databases">
        <title>Comparative genomics of wheat-associated soil bacteria to identify genetic determinants of phenazine resistance.</title>
        <authorList>
            <person name="Mouncey N."/>
        </authorList>
    </citation>
    <scope>NUCLEOTIDE SEQUENCE</scope>
    <source>
        <strain evidence="1">V4I22</strain>
    </source>
</reference>
<accession>A0AAW8F597</accession>
<sequence>MSAFCIPPGIVGAGHNSLQDGLATYMVLAWDVRRFVGYGGIRLN</sequence>
<proteinExistence type="predicted"/>
<dbReference type="RefSeq" id="WP_306972793.1">
    <property type="nucleotide sequence ID" value="NZ_JAUSZV010000005.1"/>
</dbReference>